<reference evidence="1 2" key="1">
    <citation type="submission" date="2024-09" db="EMBL/GenBank/DDBJ databases">
        <authorList>
            <person name="Sun Q."/>
            <person name="Mori K."/>
        </authorList>
    </citation>
    <scope>NUCLEOTIDE SEQUENCE [LARGE SCALE GENOMIC DNA]</scope>
    <source>
        <strain evidence="1 2">JCM 11201</strain>
    </source>
</reference>
<name>A0ABV5WP51_9BACI</name>
<proteinExistence type="predicted"/>
<evidence type="ECO:0000313" key="1">
    <source>
        <dbReference type="EMBL" id="MFB9762399.1"/>
    </source>
</evidence>
<gene>
    <name evidence="1" type="ORF">ACFFMS_29675</name>
</gene>
<sequence>MQKSAFHGEEHFASGAKAGLVRFSYYSFWDHCHLTIDEDILVVMY</sequence>
<keyword evidence="2" id="KW-1185">Reference proteome</keyword>
<accession>A0ABV5WP51</accession>
<dbReference type="EMBL" id="JBHMAF010000196">
    <property type="protein sequence ID" value="MFB9762399.1"/>
    <property type="molecule type" value="Genomic_DNA"/>
</dbReference>
<protein>
    <submittedName>
        <fullName evidence="1">Uncharacterized protein</fullName>
    </submittedName>
</protein>
<evidence type="ECO:0000313" key="2">
    <source>
        <dbReference type="Proteomes" id="UP001589609"/>
    </source>
</evidence>
<comment type="caution">
    <text evidence="1">The sequence shown here is derived from an EMBL/GenBank/DDBJ whole genome shotgun (WGS) entry which is preliminary data.</text>
</comment>
<organism evidence="1 2">
    <name type="scientific">Ectobacillus funiculus</name>
    <dbReference type="NCBI Taxonomy" id="137993"/>
    <lineage>
        <taxon>Bacteria</taxon>
        <taxon>Bacillati</taxon>
        <taxon>Bacillota</taxon>
        <taxon>Bacilli</taxon>
        <taxon>Bacillales</taxon>
        <taxon>Bacillaceae</taxon>
        <taxon>Ectobacillus</taxon>
    </lineage>
</organism>
<dbReference type="Proteomes" id="UP001589609">
    <property type="component" value="Unassembled WGS sequence"/>
</dbReference>